<evidence type="ECO:0000313" key="2">
    <source>
        <dbReference type="Proteomes" id="UP001157006"/>
    </source>
</evidence>
<protein>
    <submittedName>
        <fullName evidence="1">Uncharacterized protein</fullName>
    </submittedName>
</protein>
<reference evidence="1 2" key="1">
    <citation type="submission" date="2023-01" db="EMBL/GenBank/DDBJ databases">
        <authorList>
            <person name="Kreplak J."/>
        </authorList>
    </citation>
    <scope>NUCLEOTIDE SEQUENCE [LARGE SCALE GENOMIC DNA]</scope>
</reference>
<comment type="caution">
    <text evidence="1">The sequence shown here is derived from an EMBL/GenBank/DDBJ whole genome shotgun (WGS) entry which is preliminary data.</text>
</comment>
<keyword evidence="2" id="KW-1185">Reference proteome</keyword>
<name>A0AAV0YHW2_VICFA</name>
<gene>
    <name evidence="1" type="ORF">VFH_U112560</name>
</gene>
<accession>A0AAV0YHW2</accession>
<evidence type="ECO:0000313" key="1">
    <source>
        <dbReference type="EMBL" id="CAI8585199.1"/>
    </source>
</evidence>
<dbReference type="EMBL" id="CATIWC010003148">
    <property type="protein sequence ID" value="CAI8585199.1"/>
    <property type="molecule type" value="Genomic_DNA"/>
</dbReference>
<dbReference type="Proteomes" id="UP001157006">
    <property type="component" value="Unassembled WGS sequence"/>
</dbReference>
<proteinExistence type="predicted"/>
<sequence length="123" mass="14112">MFSRQTLCIVVLIHRSGLCVVNWWLYDVVRMKFDDIEQERARCDRGILVVDEGGKVVVRVRQKVEEWIIRLVSQSKAKDNIGSNSSLAGISNILHKAICITNIVFSNKTNDKPCPKTNRNRQE</sequence>
<dbReference type="AlphaFoldDB" id="A0AAV0YHW2"/>
<organism evidence="1 2">
    <name type="scientific">Vicia faba</name>
    <name type="common">Broad bean</name>
    <name type="synonym">Faba vulgaris</name>
    <dbReference type="NCBI Taxonomy" id="3906"/>
    <lineage>
        <taxon>Eukaryota</taxon>
        <taxon>Viridiplantae</taxon>
        <taxon>Streptophyta</taxon>
        <taxon>Embryophyta</taxon>
        <taxon>Tracheophyta</taxon>
        <taxon>Spermatophyta</taxon>
        <taxon>Magnoliopsida</taxon>
        <taxon>eudicotyledons</taxon>
        <taxon>Gunneridae</taxon>
        <taxon>Pentapetalae</taxon>
        <taxon>rosids</taxon>
        <taxon>fabids</taxon>
        <taxon>Fabales</taxon>
        <taxon>Fabaceae</taxon>
        <taxon>Papilionoideae</taxon>
        <taxon>50 kb inversion clade</taxon>
        <taxon>NPAAA clade</taxon>
        <taxon>Hologalegina</taxon>
        <taxon>IRL clade</taxon>
        <taxon>Fabeae</taxon>
        <taxon>Vicia</taxon>
    </lineage>
</organism>